<dbReference type="GO" id="GO:0003743">
    <property type="term" value="F:translation initiation factor activity"/>
    <property type="evidence" value="ECO:0007669"/>
    <property type="project" value="InterPro"/>
</dbReference>
<feature type="region of interest" description="Disordered" evidence="5">
    <location>
        <begin position="1"/>
        <end position="25"/>
    </location>
</feature>
<dbReference type="FunFam" id="3.30.780.10:FF:000001">
    <property type="entry name" value="Eukaryotic translation initiation factor SUI1"/>
    <property type="match status" value="1"/>
</dbReference>
<evidence type="ECO:0000256" key="2">
    <source>
        <dbReference type="ARBA" id="ARBA00005422"/>
    </source>
</evidence>
<dbReference type="SUPFAM" id="SSF55159">
    <property type="entry name" value="eIF1-like"/>
    <property type="match status" value="1"/>
</dbReference>
<evidence type="ECO:0000256" key="3">
    <source>
        <dbReference type="ARBA" id="ARBA00022845"/>
    </source>
</evidence>
<comment type="function">
    <text evidence="1">Probably involved in translation.</text>
</comment>
<dbReference type="InterPro" id="IPR001950">
    <property type="entry name" value="SUI1"/>
</dbReference>
<organism evidence="7">
    <name type="scientific">Noccaea caerulescens</name>
    <name type="common">Alpine penny-cress</name>
    <name type="synonym">Thlaspi caerulescens</name>
    <dbReference type="NCBI Taxonomy" id="107243"/>
    <lineage>
        <taxon>Eukaryota</taxon>
        <taxon>Viridiplantae</taxon>
        <taxon>Streptophyta</taxon>
        <taxon>Embryophyta</taxon>
        <taxon>Tracheophyta</taxon>
        <taxon>Spermatophyta</taxon>
        <taxon>Magnoliopsida</taxon>
        <taxon>eudicotyledons</taxon>
        <taxon>Gunneridae</taxon>
        <taxon>Pentapetalae</taxon>
        <taxon>rosids</taxon>
        <taxon>malvids</taxon>
        <taxon>Brassicales</taxon>
        <taxon>Brassicaceae</taxon>
        <taxon>Coluteocarpeae</taxon>
        <taxon>Noccaea</taxon>
    </lineage>
</organism>
<accession>A0A1J3CJM7</accession>
<dbReference type="Pfam" id="PF01253">
    <property type="entry name" value="SUI1"/>
    <property type="match status" value="1"/>
</dbReference>
<sequence length="112" mass="12710">MLEPDIEIPSAFDPFADAQDSDEPGTKGYIHIRIQQRNGKKNLTTVQGLNKDHSYERTLKDLKKGFCCNGNVVVHKELGKIIQLQGDQRKKVSQFLIQNGIAYKDQIKIHGF</sequence>
<dbReference type="CDD" id="cd11566">
    <property type="entry name" value="eIF1_SUI1"/>
    <property type="match status" value="1"/>
</dbReference>
<comment type="similarity">
    <text evidence="2">Belongs to the SUI1 family.</text>
</comment>
<protein>
    <submittedName>
        <fullName evidence="7">Protein translation factor SUI1-like protein</fullName>
    </submittedName>
</protein>
<dbReference type="InterPro" id="IPR005874">
    <property type="entry name" value="SUI1_euk"/>
</dbReference>
<dbReference type="AlphaFoldDB" id="A0A1J3CJM7"/>
<name>A0A1J3CJM7_NOCCA</name>
<evidence type="ECO:0000313" key="8">
    <source>
        <dbReference type="EMBL" id="JAU96050.1"/>
    </source>
</evidence>
<gene>
    <name evidence="7" type="ORF">GA_TR14473_c0_g1_i1_g.44910</name>
    <name evidence="8" type="ORF">MP_TR11544_c0_g1_i1_g.34444</name>
</gene>
<evidence type="ECO:0000259" key="6">
    <source>
        <dbReference type="PROSITE" id="PS50296"/>
    </source>
</evidence>
<dbReference type="EMBL" id="GEVM01009888">
    <property type="protein sequence ID" value="JAU96050.1"/>
    <property type="molecule type" value="Transcribed_RNA"/>
</dbReference>
<evidence type="ECO:0000313" key="7">
    <source>
        <dbReference type="EMBL" id="JAU08002.1"/>
    </source>
</evidence>
<dbReference type="PANTHER" id="PTHR10388">
    <property type="entry name" value="EUKARYOTIC TRANSLATION INITIATION FACTOR SUI1"/>
    <property type="match status" value="1"/>
</dbReference>
<reference evidence="7" key="1">
    <citation type="submission" date="2016-07" db="EMBL/GenBank/DDBJ databases">
        <title>De novo transcriptome assembly of four accessions of the metal hyperaccumulator plant Noccaea caerulescens.</title>
        <authorList>
            <person name="Blande D."/>
            <person name="Halimaa P."/>
            <person name="Tervahauta A.I."/>
            <person name="Aarts M.G."/>
            <person name="Karenlampi S.O."/>
        </authorList>
    </citation>
    <scope>NUCLEOTIDE SEQUENCE</scope>
</reference>
<evidence type="ECO:0000256" key="1">
    <source>
        <dbReference type="ARBA" id="ARBA00003130"/>
    </source>
</evidence>
<dbReference type="InterPro" id="IPR036877">
    <property type="entry name" value="SUI1_dom_sf"/>
</dbReference>
<proteinExistence type="inferred from homology"/>
<dbReference type="PROSITE" id="PS50296">
    <property type="entry name" value="SUI1"/>
    <property type="match status" value="1"/>
</dbReference>
<dbReference type="Gene3D" id="3.30.780.10">
    <property type="entry name" value="SUI1-like domain"/>
    <property type="match status" value="1"/>
</dbReference>
<evidence type="ECO:0000256" key="4">
    <source>
        <dbReference type="ARBA" id="ARBA00022917"/>
    </source>
</evidence>
<dbReference type="PIRSF" id="PIRSF004499">
    <property type="entry name" value="SUI1_euk"/>
    <property type="match status" value="1"/>
</dbReference>
<feature type="domain" description="SUI1" evidence="6">
    <location>
        <begin position="30"/>
        <end position="100"/>
    </location>
</feature>
<keyword evidence="4" id="KW-0648">Protein biosynthesis</keyword>
<dbReference type="GO" id="GO:0006417">
    <property type="term" value="P:regulation of translation"/>
    <property type="evidence" value="ECO:0007669"/>
    <property type="project" value="UniProtKB-KW"/>
</dbReference>
<dbReference type="NCBIfam" id="TIGR01160">
    <property type="entry name" value="SUI1_MOF2"/>
    <property type="match status" value="1"/>
</dbReference>
<keyword evidence="3" id="KW-0810">Translation regulation</keyword>
<evidence type="ECO:0000256" key="5">
    <source>
        <dbReference type="SAM" id="MobiDB-lite"/>
    </source>
</evidence>
<dbReference type="GO" id="GO:0003729">
    <property type="term" value="F:mRNA binding"/>
    <property type="evidence" value="ECO:0007669"/>
    <property type="project" value="UniProtKB-ARBA"/>
</dbReference>
<dbReference type="EMBL" id="GEVI01024318">
    <property type="protein sequence ID" value="JAU08002.1"/>
    <property type="molecule type" value="Transcribed_RNA"/>
</dbReference>